<gene>
    <name evidence="5 10" type="primary">recX</name>
    <name evidence="10" type="ORF">NVS88_04120</name>
</gene>
<organism evidence="10 11">
    <name type="scientific">Speluncibacter jeojiensis</name>
    <dbReference type="NCBI Taxonomy" id="2710754"/>
    <lineage>
        <taxon>Bacteria</taxon>
        <taxon>Bacillati</taxon>
        <taxon>Actinomycetota</taxon>
        <taxon>Actinomycetes</taxon>
        <taxon>Mycobacteriales</taxon>
        <taxon>Speluncibacteraceae</taxon>
        <taxon>Speluncibacter</taxon>
    </lineage>
</organism>
<feature type="domain" description="RecX third three-helical" evidence="8">
    <location>
        <begin position="117"/>
        <end position="166"/>
    </location>
</feature>
<dbReference type="InterPro" id="IPR003783">
    <property type="entry name" value="Regulatory_RecX"/>
</dbReference>
<reference evidence="10" key="1">
    <citation type="submission" date="2022-08" db="EMBL/GenBank/DDBJ databases">
        <title>Genome analysis of Corynebacteriales strain.</title>
        <authorList>
            <person name="Lee S.D."/>
        </authorList>
    </citation>
    <scope>NUCLEOTIDE SEQUENCE</scope>
    <source>
        <strain evidence="10">D3-21</strain>
    </source>
</reference>
<feature type="region of interest" description="Disordered" evidence="6">
    <location>
        <begin position="1"/>
        <end position="23"/>
    </location>
</feature>
<dbReference type="Pfam" id="PF21981">
    <property type="entry name" value="RecX_HTH3"/>
    <property type="match status" value="1"/>
</dbReference>
<protein>
    <recommendedName>
        <fullName evidence="3 5">Regulatory protein RecX</fullName>
    </recommendedName>
</protein>
<feature type="domain" description="RecX second three-helical" evidence="7">
    <location>
        <begin position="69"/>
        <end position="110"/>
    </location>
</feature>
<dbReference type="AlphaFoldDB" id="A0A9X4LYX8"/>
<evidence type="ECO:0000313" key="11">
    <source>
        <dbReference type="Proteomes" id="UP001152755"/>
    </source>
</evidence>
<keyword evidence="11" id="KW-1185">Reference proteome</keyword>
<evidence type="ECO:0000259" key="8">
    <source>
        <dbReference type="Pfam" id="PF21981"/>
    </source>
</evidence>
<evidence type="ECO:0000256" key="4">
    <source>
        <dbReference type="ARBA" id="ARBA00022490"/>
    </source>
</evidence>
<dbReference type="RefSeq" id="WP_277832627.1">
    <property type="nucleotide sequence ID" value="NZ_JAAIVF010000003.1"/>
</dbReference>
<evidence type="ECO:0000256" key="2">
    <source>
        <dbReference type="ARBA" id="ARBA00009695"/>
    </source>
</evidence>
<dbReference type="GO" id="GO:0005737">
    <property type="term" value="C:cytoplasm"/>
    <property type="evidence" value="ECO:0007669"/>
    <property type="project" value="UniProtKB-SubCell"/>
</dbReference>
<dbReference type="HAMAP" id="MF_01114">
    <property type="entry name" value="RecX"/>
    <property type="match status" value="1"/>
</dbReference>
<evidence type="ECO:0000259" key="7">
    <source>
        <dbReference type="Pfam" id="PF02631"/>
    </source>
</evidence>
<dbReference type="InterPro" id="IPR053924">
    <property type="entry name" value="RecX_HTH_2nd"/>
</dbReference>
<dbReference type="InterPro" id="IPR036388">
    <property type="entry name" value="WH-like_DNA-bd_sf"/>
</dbReference>
<keyword evidence="4 5" id="KW-0963">Cytoplasm</keyword>
<proteinExistence type="inferred from homology"/>
<name>A0A9X4LYX8_9ACTN</name>
<dbReference type="PANTHER" id="PTHR33602:SF1">
    <property type="entry name" value="REGULATORY PROTEIN RECX FAMILY PROTEIN"/>
    <property type="match status" value="1"/>
</dbReference>
<evidence type="ECO:0000256" key="3">
    <source>
        <dbReference type="ARBA" id="ARBA00018111"/>
    </source>
</evidence>
<dbReference type="Proteomes" id="UP001152755">
    <property type="component" value="Unassembled WGS sequence"/>
</dbReference>
<sequence length="187" mass="20598">MTVAGEGAHGAASQGTESQEAAAKEACLRLLTDRARSRTELSDRLAKKGYPPVVIERVLDRLAAVGLVDDAAFADQWVHSRHTFSGRGKRALAMELRRKGIDEQTSARALEQVSADDERERATELVRKKLGRIPSVADRDERDRVTRRLVGMLARRGYPPSMAFDVVKQELAGLPEDEGPDFDGAQF</sequence>
<dbReference type="PANTHER" id="PTHR33602">
    <property type="entry name" value="REGULATORY PROTEIN RECX FAMILY PROTEIN"/>
    <property type="match status" value="1"/>
</dbReference>
<dbReference type="Pfam" id="PF02631">
    <property type="entry name" value="RecX_HTH2"/>
    <property type="match status" value="1"/>
</dbReference>
<evidence type="ECO:0000256" key="1">
    <source>
        <dbReference type="ARBA" id="ARBA00004496"/>
    </source>
</evidence>
<evidence type="ECO:0000313" key="10">
    <source>
        <dbReference type="EMBL" id="MDG3013742.1"/>
    </source>
</evidence>
<dbReference type="Gene3D" id="1.10.10.10">
    <property type="entry name" value="Winged helix-like DNA-binding domain superfamily/Winged helix DNA-binding domain"/>
    <property type="match status" value="2"/>
</dbReference>
<evidence type="ECO:0000259" key="9">
    <source>
        <dbReference type="Pfam" id="PF21982"/>
    </source>
</evidence>
<dbReference type="InterPro" id="IPR053926">
    <property type="entry name" value="RecX_HTH_1st"/>
</dbReference>
<dbReference type="Pfam" id="PF21982">
    <property type="entry name" value="RecX_HTH1"/>
    <property type="match status" value="1"/>
</dbReference>
<accession>A0A9X4LYX8</accession>
<dbReference type="EMBL" id="JANRHA010000002">
    <property type="protein sequence ID" value="MDG3013742.1"/>
    <property type="molecule type" value="Genomic_DNA"/>
</dbReference>
<comment type="similarity">
    <text evidence="2 5">Belongs to the RecX family.</text>
</comment>
<dbReference type="NCBIfam" id="NF001064">
    <property type="entry name" value="PRK00117.5-4"/>
    <property type="match status" value="1"/>
</dbReference>
<comment type="subcellular location">
    <subcellularLocation>
        <location evidence="1 5">Cytoplasm</location>
    </subcellularLocation>
</comment>
<comment type="function">
    <text evidence="5">Modulates RecA activity.</text>
</comment>
<evidence type="ECO:0000256" key="5">
    <source>
        <dbReference type="HAMAP-Rule" id="MF_01114"/>
    </source>
</evidence>
<dbReference type="GO" id="GO:0006282">
    <property type="term" value="P:regulation of DNA repair"/>
    <property type="evidence" value="ECO:0007669"/>
    <property type="project" value="UniProtKB-UniRule"/>
</dbReference>
<comment type="caution">
    <text evidence="10">The sequence shown here is derived from an EMBL/GenBank/DDBJ whole genome shotgun (WGS) entry which is preliminary data.</text>
</comment>
<feature type="domain" description="RecX first three-helical" evidence="9">
    <location>
        <begin position="23"/>
        <end position="62"/>
    </location>
</feature>
<evidence type="ECO:0000256" key="6">
    <source>
        <dbReference type="SAM" id="MobiDB-lite"/>
    </source>
</evidence>
<dbReference type="InterPro" id="IPR053925">
    <property type="entry name" value="RecX_HTH_3rd"/>
</dbReference>